<dbReference type="InterPro" id="IPR000834">
    <property type="entry name" value="Peptidase_M14"/>
</dbReference>
<evidence type="ECO:0000256" key="1">
    <source>
        <dbReference type="ARBA" id="ARBA00001947"/>
    </source>
</evidence>
<keyword evidence="9" id="KW-0482">Metalloprotease</keyword>
<dbReference type="GO" id="GO:0004181">
    <property type="term" value="F:metallocarboxypeptidase activity"/>
    <property type="evidence" value="ECO:0007669"/>
    <property type="project" value="InterPro"/>
</dbReference>
<name>A0A8J2QY28_9NEOP</name>
<evidence type="ECO:0000256" key="12">
    <source>
        <dbReference type="SAM" id="SignalP"/>
    </source>
</evidence>
<dbReference type="Gene3D" id="3.30.70.340">
    <property type="entry name" value="Metallocarboxypeptidase-like"/>
    <property type="match status" value="1"/>
</dbReference>
<dbReference type="PRINTS" id="PR00765">
    <property type="entry name" value="CRBOXYPTASEA"/>
</dbReference>
<dbReference type="CDD" id="cd01650">
    <property type="entry name" value="RT_nLTR_like"/>
    <property type="match status" value="1"/>
</dbReference>
<evidence type="ECO:0000256" key="2">
    <source>
        <dbReference type="ARBA" id="ARBA00005988"/>
    </source>
</evidence>
<evidence type="ECO:0000256" key="6">
    <source>
        <dbReference type="ARBA" id="ARBA00022729"/>
    </source>
</evidence>
<keyword evidence="10" id="KW-1015">Disulfide bond</keyword>
<reference evidence="15" key="1">
    <citation type="submission" date="2021-09" db="EMBL/GenBank/DDBJ databases">
        <authorList>
            <person name="Martin H S."/>
        </authorList>
    </citation>
    <scope>NUCLEOTIDE SEQUENCE</scope>
</reference>
<dbReference type="InterPro" id="IPR003146">
    <property type="entry name" value="M14A_act_pep"/>
</dbReference>
<evidence type="ECO:0000256" key="4">
    <source>
        <dbReference type="ARBA" id="ARBA00022670"/>
    </source>
</evidence>
<dbReference type="Pfam" id="PF00078">
    <property type="entry name" value="RVT_1"/>
    <property type="match status" value="1"/>
</dbReference>
<evidence type="ECO:0000259" key="14">
    <source>
        <dbReference type="PROSITE" id="PS52035"/>
    </source>
</evidence>
<keyword evidence="3" id="KW-0121">Carboxypeptidase</keyword>
<dbReference type="PROSITE" id="PS50878">
    <property type="entry name" value="RT_POL"/>
    <property type="match status" value="1"/>
</dbReference>
<dbReference type="OrthoDB" id="3626597at2759"/>
<evidence type="ECO:0000256" key="7">
    <source>
        <dbReference type="ARBA" id="ARBA00022801"/>
    </source>
</evidence>
<dbReference type="GO" id="GO:0008270">
    <property type="term" value="F:zinc ion binding"/>
    <property type="evidence" value="ECO:0007669"/>
    <property type="project" value="InterPro"/>
</dbReference>
<evidence type="ECO:0000256" key="11">
    <source>
        <dbReference type="PROSITE-ProRule" id="PRU01379"/>
    </source>
</evidence>
<dbReference type="SUPFAM" id="SSF56672">
    <property type="entry name" value="DNA/RNA polymerases"/>
    <property type="match status" value="1"/>
</dbReference>
<evidence type="ECO:0000256" key="5">
    <source>
        <dbReference type="ARBA" id="ARBA00022723"/>
    </source>
</evidence>
<evidence type="ECO:0000256" key="8">
    <source>
        <dbReference type="ARBA" id="ARBA00022833"/>
    </source>
</evidence>
<dbReference type="EMBL" id="CAKASE010000067">
    <property type="protein sequence ID" value="CAG9572015.1"/>
    <property type="molecule type" value="Genomic_DNA"/>
</dbReference>
<keyword evidence="8" id="KW-0862">Zinc</keyword>
<keyword evidence="16" id="KW-1185">Reference proteome</keyword>
<feature type="chain" id="PRO_5035237417" evidence="12">
    <location>
        <begin position="16"/>
        <end position="1157"/>
    </location>
</feature>
<dbReference type="Pfam" id="PF02244">
    <property type="entry name" value="Propep_M14"/>
    <property type="match status" value="1"/>
</dbReference>
<keyword evidence="4" id="KW-0645">Protease</keyword>
<evidence type="ECO:0000313" key="15">
    <source>
        <dbReference type="EMBL" id="CAG9572015.1"/>
    </source>
</evidence>
<keyword evidence="6 12" id="KW-0732">Signal</keyword>
<dbReference type="InterPro" id="IPR057246">
    <property type="entry name" value="CARBOXYPEPT_ZN_1"/>
</dbReference>
<dbReference type="PANTHER" id="PTHR11705:SF91">
    <property type="entry name" value="FI01817P-RELATED"/>
    <property type="match status" value="1"/>
</dbReference>
<comment type="caution">
    <text evidence="11">Lacks conserved residue(s) required for the propagation of feature annotation.</text>
</comment>
<dbReference type="GO" id="GO:0005615">
    <property type="term" value="C:extracellular space"/>
    <property type="evidence" value="ECO:0007669"/>
    <property type="project" value="TreeGrafter"/>
</dbReference>
<comment type="caution">
    <text evidence="15">The sequence shown here is derived from an EMBL/GenBank/DDBJ whole genome shotgun (WGS) entry which is preliminary data.</text>
</comment>
<dbReference type="InterPro" id="IPR043502">
    <property type="entry name" value="DNA/RNA_pol_sf"/>
</dbReference>
<keyword evidence="5" id="KW-0479">Metal-binding</keyword>
<gene>
    <name evidence="15" type="ORF">DCHRY22_LOCUS10072</name>
</gene>
<dbReference type="PROSITE" id="PS00132">
    <property type="entry name" value="CARBOXYPEPT_ZN_1"/>
    <property type="match status" value="1"/>
</dbReference>
<sequence length="1157" mass="132274">MKVWIFICLILAVSAKHEDFAGWKSYYVEPSDLDQLKNFNSLVQHMNVDIFAHPIVGRPGLILVDPSFQDELIGGLERLGIKYKIHAEDVKSQFDLEDELLKKSNENSPKSNFGGKLPYDSYQSYDTINKYLDDIAKEYPEKAKVITHTSFNGLPVKYLKVSTTNFEDPTKPIIYLDGGIHGREWLSIPPVTFAINRLLENGTDSSLLEKFDFILFPIVNTDGYQYSRDTSAAWRKTRSWYQDPWSIMCPGVDIDRNFDFHWNTAGAGSSKCSYVYAGGSPFSEAETRVVREILLENNRILMYISFSSWGSLIMYPWAVDGSFSSEVFRLHNVGVAMADTINSLQMPEFFDYKVGNAALVRQLPMSGTSIDYAHHLGINLLQSQLNTSSKSAPGPDGIPYIVFKKCPSVRKHLINIYGKIWSRKQIPECFGKAIFVLILKKDRVTDPKDTRPIALTNTISKIFFSVLQTRMARFMLSNKYFRPNHQKGFLPGISGCLEHNTLLSESLKDARKSERQITVCWIDLENAFGSIQHELMLFALRWYNFPPLVRDMIASYYSKLRFSIITKEGPSKCLSYNVGLFQGCCLSPITFNIVINILVDKLICNEKKWGYRFKFNNKYTESILAFADDLAILTRHPKHCQVLLDEVDKFCEWTDGLRTKPSKCHCLCLGRRNTRYTSYDPGLSIGGQCVSTVTEDAPFKFLGRKIDNIGRTPSLEGIVDSFLNDLNKVDSQQISNVKKAWIYDNYLTSRLNWPFLVYDFSKTLLSKLDAGVIKMLKLWLGLALTADSSALFRDRNSFGMNLKRPSELYKHLRVSKRHILGKSHDDVVTSLPKDNDAPELESRLQFHKQFMIGAQNNRVGLGSSRKVQDTDILKSFIRQDENDKYKIHAMSLEMQNEWLDIGDFCIPLALKWRTLIHDWSPALLKFYLNAFQMTLPDQSNLVRWGKGTEKTCYICGKAVGTAKHLLVGCKVLLDSGQYSRRHDRVLEIIRFVREGTRAIKSNVKPYSILKAASDWTIMMDTYEKQYKIPEDICASASRPDIFLYSRILKRVVMIELTVPWETNIPKDHAIKVNKYYELTNELTRNRFVVDLYAVEVGARGITAKSLYNLLKDLGLSRTNINSFLERTSKAALVGSFQIWLGRERNLDSGGERITRVS</sequence>
<evidence type="ECO:0000259" key="13">
    <source>
        <dbReference type="PROSITE" id="PS50878"/>
    </source>
</evidence>
<comment type="cofactor">
    <cofactor evidence="1">
        <name>Zn(2+)</name>
        <dbReference type="ChEBI" id="CHEBI:29105"/>
    </cofactor>
</comment>
<accession>A0A8J2QY28</accession>
<dbReference type="Proteomes" id="UP000789524">
    <property type="component" value="Unassembled WGS sequence"/>
</dbReference>
<evidence type="ECO:0000256" key="9">
    <source>
        <dbReference type="ARBA" id="ARBA00023049"/>
    </source>
</evidence>
<dbReference type="InterPro" id="IPR036990">
    <property type="entry name" value="M14A-like_propep"/>
</dbReference>
<comment type="similarity">
    <text evidence="2 11">Belongs to the peptidase M14 family.</text>
</comment>
<dbReference type="PROSITE" id="PS52035">
    <property type="entry name" value="PEPTIDASE_M14"/>
    <property type="match status" value="1"/>
</dbReference>
<dbReference type="Pfam" id="PF00246">
    <property type="entry name" value="Peptidase_M14"/>
    <property type="match status" value="1"/>
</dbReference>
<dbReference type="GO" id="GO:0071897">
    <property type="term" value="P:DNA biosynthetic process"/>
    <property type="evidence" value="ECO:0007669"/>
    <property type="project" value="UniProtKB-ARBA"/>
</dbReference>
<evidence type="ECO:0000313" key="16">
    <source>
        <dbReference type="Proteomes" id="UP000789524"/>
    </source>
</evidence>
<dbReference type="GO" id="GO:0006508">
    <property type="term" value="P:proteolysis"/>
    <property type="evidence" value="ECO:0007669"/>
    <property type="project" value="UniProtKB-KW"/>
</dbReference>
<evidence type="ECO:0000256" key="3">
    <source>
        <dbReference type="ARBA" id="ARBA00022645"/>
    </source>
</evidence>
<keyword evidence="7" id="KW-0378">Hydrolase</keyword>
<feature type="domain" description="Reverse transcriptase" evidence="13">
    <location>
        <begin position="419"/>
        <end position="706"/>
    </location>
</feature>
<dbReference type="Gene3D" id="3.40.630.10">
    <property type="entry name" value="Zn peptidases"/>
    <property type="match status" value="1"/>
</dbReference>
<feature type="signal peptide" evidence="12">
    <location>
        <begin position="1"/>
        <end position="15"/>
    </location>
</feature>
<feature type="domain" description="Peptidase M14" evidence="14">
    <location>
        <begin position="121"/>
        <end position="416"/>
    </location>
</feature>
<organism evidence="15 16">
    <name type="scientific">Danaus chrysippus</name>
    <name type="common">African queen</name>
    <dbReference type="NCBI Taxonomy" id="151541"/>
    <lineage>
        <taxon>Eukaryota</taxon>
        <taxon>Metazoa</taxon>
        <taxon>Ecdysozoa</taxon>
        <taxon>Arthropoda</taxon>
        <taxon>Hexapoda</taxon>
        <taxon>Insecta</taxon>
        <taxon>Pterygota</taxon>
        <taxon>Neoptera</taxon>
        <taxon>Endopterygota</taxon>
        <taxon>Lepidoptera</taxon>
        <taxon>Glossata</taxon>
        <taxon>Ditrysia</taxon>
        <taxon>Papilionoidea</taxon>
        <taxon>Nymphalidae</taxon>
        <taxon>Danainae</taxon>
        <taxon>Danaini</taxon>
        <taxon>Danaina</taxon>
        <taxon>Danaus</taxon>
        <taxon>Anosia</taxon>
    </lineage>
</organism>
<dbReference type="PANTHER" id="PTHR11705">
    <property type="entry name" value="PROTEASE FAMILY M14 CARBOXYPEPTIDASE A,B"/>
    <property type="match status" value="1"/>
</dbReference>
<dbReference type="SUPFAM" id="SSF53187">
    <property type="entry name" value="Zn-dependent exopeptidases"/>
    <property type="match status" value="1"/>
</dbReference>
<dbReference type="AlphaFoldDB" id="A0A8J2QY28"/>
<dbReference type="SMART" id="SM00631">
    <property type="entry name" value="Zn_pept"/>
    <property type="match status" value="1"/>
</dbReference>
<proteinExistence type="inferred from homology"/>
<dbReference type="InterPro" id="IPR000477">
    <property type="entry name" value="RT_dom"/>
</dbReference>
<dbReference type="SUPFAM" id="SSF54897">
    <property type="entry name" value="Protease propeptides/inhibitors"/>
    <property type="match status" value="1"/>
</dbReference>
<dbReference type="FunFam" id="3.40.630.10:FF:000084">
    <property type="entry name" value="Carboxypeptidase B2"/>
    <property type="match status" value="1"/>
</dbReference>
<evidence type="ECO:0000256" key="10">
    <source>
        <dbReference type="ARBA" id="ARBA00023157"/>
    </source>
</evidence>
<protein>
    <submittedName>
        <fullName evidence="15">(African queen) hypothetical protein</fullName>
    </submittedName>
</protein>